<evidence type="ECO:0000313" key="1">
    <source>
        <dbReference type="EMBL" id="PWN46849.1"/>
    </source>
</evidence>
<dbReference type="Proteomes" id="UP000245626">
    <property type="component" value="Unassembled WGS sequence"/>
</dbReference>
<protein>
    <submittedName>
        <fullName evidence="1">Uncharacterized protein</fullName>
    </submittedName>
</protein>
<proteinExistence type="predicted"/>
<sequence>MAASTYRGAAGGGARAGSGAPAGRASSSNTYAAGPGGRGSSGGGRGGSNLSSGSRWGNGPPPSHSFNVGNRNPSPKPGNVPGPPSQRLPSSTNNNGNNANAAFPSLGNAPPLDESQKLMRDRMLFLLVSLVGNPVTVSVKGGIKYFGILSAANTDTSDLGVVLASAQQLLPKNEDDGKLELGTLKKMLIINGKDLEEISASEVKIGAQEKENREVRERDTFRTDTEISKSHDAVGAGRTLQKWSDDPELSALEPDNNALPAWASDEKGGGLEDSGAKGWDQFAANEARFGIKSDYEETLYTTTLDKSGKDFKERERRAEKLAREIMGASTSNPHIAEERGIVDDSGANEEDKYGAVVRGPGAYVPPAARRAAAAAAAAAAASSTAAVSNTTSAGKANGSASTIPATPAPLSTTVAPAEASPNSTAQPAVPAPPIPTVQVPTPTEEPTVKVTKASPDPNNRKPALPADSSNPLMGDFRQFVSSERERLEKKKAALAKKEKDSRLADLKSWASNFKLKTPMPSDVADVIHKDPKSVANASEKPWDPSLQKSLSPTAAHMAAAGSRDNAPSASSSSTLQAARVSGSVAPSPSGGSGSATANVGPRFAETKAMLANMTIPKIPPFNPERAKARQAAASAAAAAGQGTKGAAEGEKKDGEAKKSEGLASSSSSFKLSAKASTFKPFNPNAAAFTPGSSLPPTSKKTESVATASPAPAPAVPVNPFFGTRVLKRSTSQSPIHIREDFNPWKVSKVPDAKSIGPMWAFTGKPYRQHFVVAGPSAGGLAPLEDGGSGGFPHVVPGPIVGQPHIPVSVPHPGPGGPVHQQPQHIGHPQGHPQQIQAPSGPISGPAPPGQHQPFGMVYQPYAPYRFQGQPQPQGHQQQQQQQHHHHHHQHQQQPQQQHMVQQMQMPPHAGQGGPMPYGGIPPQFMGQQMPFSPPIPPHGAPQGLYSPQMGNMAPPGQHGQFIAPNQHGPGGPHVGGPPPPPTAGQNGPPPPRPAQVPPHMQQKGHPPQPQMFYQPQPGPMTGMPYPPQFMHPGPPGPPGPMAGPGMGPGPMGAHGPNGMGGGGMQGGPGHGPGGRGHQGPPTNPSNPNSQAQTPSLVDSSHSHAGSVANSTAGGNAPSSD</sequence>
<keyword evidence="2" id="KW-1185">Reference proteome</keyword>
<organism evidence="1 2">
    <name type="scientific">Violaceomyces palustris</name>
    <dbReference type="NCBI Taxonomy" id="1673888"/>
    <lineage>
        <taxon>Eukaryota</taxon>
        <taxon>Fungi</taxon>
        <taxon>Dikarya</taxon>
        <taxon>Basidiomycota</taxon>
        <taxon>Ustilaginomycotina</taxon>
        <taxon>Ustilaginomycetes</taxon>
        <taxon>Violaceomycetales</taxon>
        <taxon>Violaceomycetaceae</taxon>
        <taxon>Violaceomyces</taxon>
    </lineage>
</organism>
<name>A0ACD0NM19_9BASI</name>
<gene>
    <name evidence="1" type="ORF">IE53DRAFT_288447</name>
</gene>
<reference evidence="1 2" key="1">
    <citation type="journal article" date="2018" name="Mol. Biol. Evol.">
        <title>Broad Genomic Sampling Reveals a Smut Pathogenic Ancestry of the Fungal Clade Ustilaginomycotina.</title>
        <authorList>
            <person name="Kijpornyongpan T."/>
            <person name="Mondo S.J."/>
            <person name="Barry K."/>
            <person name="Sandor L."/>
            <person name="Lee J."/>
            <person name="Lipzen A."/>
            <person name="Pangilinan J."/>
            <person name="LaButti K."/>
            <person name="Hainaut M."/>
            <person name="Henrissat B."/>
            <person name="Grigoriev I.V."/>
            <person name="Spatafora J.W."/>
            <person name="Aime M.C."/>
        </authorList>
    </citation>
    <scope>NUCLEOTIDE SEQUENCE [LARGE SCALE GENOMIC DNA]</scope>
    <source>
        <strain evidence="1 2">SA 807</strain>
    </source>
</reference>
<evidence type="ECO:0000313" key="2">
    <source>
        <dbReference type="Proteomes" id="UP000245626"/>
    </source>
</evidence>
<accession>A0ACD0NM19</accession>
<dbReference type="EMBL" id="KZ820673">
    <property type="protein sequence ID" value="PWN46849.1"/>
    <property type="molecule type" value="Genomic_DNA"/>
</dbReference>